<protein>
    <submittedName>
        <fullName evidence="2">Spore cortex biosynthesis protein, YabQ</fullName>
    </submittedName>
</protein>
<reference evidence="2 3" key="2">
    <citation type="journal article" date="2010" name="Stand. Genomic Sci.">
        <title>Complete genome sequence of Syntrophothermus lipocalidus type strain (TGB-C1).</title>
        <authorList>
            <person name="Djao O.D."/>
            <person name="Zhang X."/>
            <person name="Lucas S."/>
            <person name="Lapidus A."/>
            <person name="Del Rio T.G."/>
            <person name="Nolan M."/>
            <person name="Tice H."/>
            <person name="Cheng J.F."/>
            <person name="Han C."/>
            <person name="Tapia R."/>
            <person name="Goodwin L."/>
            <person name="Pitluck S."/>
            <person name="Liolios K."/>
            <person name="Ivanova N."/>
            <person name="Mavromatis K."/>
            <person name="Mikhailova N."/>
            <person name="Ovchinnikova G."/>
            <person name="Pati A."/>
            <person name="Brambilla E."/>
            <person name="Chen A."/>
            <person name="Palaniappan K."/>
            <person name="Land M."/>
            <person name="Hauser L."/>
            <person name="Chang Y.J."/>
            <person name="Jeffries C.D."/>
            <person name="Rohde M."/>
            <person name="Sikorski J."/>
            <person name="Spring S."/>
            <person name="Goker M."/>
            <person name="Detter J.C."/>
            <person name="Woyke T."/>
            <person name="Bristow J."/>
            <person name="Eisen J.A."/>
            <person name="Markowitz V."/>
            <person name="Hugenholtz P."/>
            <person name="Kyrpides N.C."/>
            <person name="Klenk H.P."/>
        </authorList>
    </citation>
    <scope>NUCLEOTIDE SEQUENCE [LARGE SCALE GENOMIC DNA]</scope>
    <source>
        <strain evidence="3">DSM 12680 / TGB-C1</strain>
    </source>
</reference>
<dbReference type="eggNOG" id="ENOG50324KF">
    <property type="taxonomic scope" value="Bacteria"/>
</dbReference>
<dbReference type="OrthoDB" id="1685240at2"/>
<dbReference type="RefSeq" id="WP_013174319.1">
    <property type="nucleotide sequence ID" value="NC_014220.1"/>
</dbReference>
<sequence>MNILVSQITEFALTAGLGLLVGMFFHAYHVIIKKAGLSRFFLYFFDLLIWLLMVIPVFLALLLINHGEMRGHVLAALLLGALAYRLYLWKRTQRIMSAMAEGLVNGCSWLFRTVCYPWTWTRRRMGSWYTAIFRRKHDDDDEVK</sequence>
<organism evidence="2 3">
    <name type="scientific">Syntrophothermus lipocalidus (strain DSM 12680 / TGB-C1)</name>
    <dbReference type="NCBI Taxonomy" id="643648"/>
    <lineage>
        <taxon>Bacteria</taxon>
        <taxon>Bacillati</taxon>
        <taxon>Bacillota</taxon>
        <taxon>Clostridia</taxon>
        <taxon>Eubacteriales</taxon>
        <taxon>Syntrophomonadaceae</taxon>
        <taxon>Syntrophothermus</taxon>
    </lineage>
</organism>
<dbReference type="HOGENOM" id="CLU_1795521_0_0_9"/>
<dbReference type="EMBL" id="CP002048">
    <property type="protein sequence ID" value="ADI00915.1"/>
    <property type="molecule type" value="Genomic_DNA"/>
</dbReference>
<feature type="transmembrane region" description="Helical" evidence="1">
    <location>
        <begin position="70"/>
        <end position="89"/>
    </location>
</feature>
<dbReference type="STRING" id="643648.Slip_0115"/>
<gene>
    <name evidence="2" type="ordered locus">Slip_0115</name>
</gene>
<dbReference type="KEGG" id="slp:Slip_0115"/>
<dbReference type="Proteomes" id="UP000000378">
    <property type="component" value="Chromosome"/>
</dbReference>
<accession>D7CIQ0</accession>
<feature type="transmembrane region" description="Helical" evidence="1">
    <location>
        <begin position="12"/>
        <end position="31"/>
    </location>
</feature>
<keyword evidence="1" id="KW-0472">Membrane</keyword>
<evidence type="ECO:0000256" key="1">
    <source>
        <dbReference type="SAM" id="Phobius"/>
    </source>
</evidence>
<reference evidence="3" key="1">
    <citation type="journal article" date="2010" name="Stand. Genomic Sci.">
        <title>Complete genome sequence of Syntrophothermus lipocalidus type strain (TGB-C1T).</title>
        <authorList>
            <consortium name="US DOE Joint Genome Institute (JGI-PGF)"/>
            <person name="Djao O."/>
            <person name="Zhang X."/>
            <person name="Lucas S."/>
            <person name="Lapidus A."/>
            <person name="Glavina Del Rio T."/>
            <person name="Nolan M."/>
            <person name="Tice H."/>
            <person name="Cheng J."/>
            <person name="Han C."/>
            <person name="Tapia R."/>
            <person name="Goodwin L."/>
            <person name="Pitluck S."/>
            <person name="Liolios K."/>
            <person name="Ivanova N."/>
            <person name="Mavromatis K."/>
            <person name="Mikhailova N."/>
            <person name="Ovchinnikova G."/>
            <person name="Pati A."/>
            <person name="Brambilla E."/>
            <person name="Chen A."/>
            <person name="Palaniappan K."/>
            <person name="Land M."/>
            <person name="Hauser L."/>
            <person name="Chang Y."/>
            <person name="Jeffries C."/>
            <person name="Rohde M."/>
            <person name="Sikorski J."/>
            <person name="Spring S."/>
            <person name="Goker M."/>
            <person name="Detter J."/>
            <person name="Woyke T."/>
            <person name="Bristow J."/>
            <person name="Eisen J."/>
            <person name="Markowitz V."/>
            <person name="Hugenholtz P."/>
            <person name="Kyrpides N."/>
            <person name="Klenk H."/>
        </authorList>
    </citation>
    <scope>NUCLEOTIDE SEQUENCE [LARGE SCALE GENOMIC DNA]</scope>
    <source>
        <strain evidence="3">DSM 12680 / TGB-C1</strain>
    </source>
</reference>
<proteinExistence type="predicted"/>
<feature type="transmembrane region" description="Helical" evidence="1">
    <location>
        <begin position="43"/>
        <end position="64"/>
    </location>
</feature>
<name>D7CIQ0_SYNLT</name>
<dbReference type="InterPro" id="IPR019074">
    <property type="entry name" value="YabQ"/>
</dbReference>
<keyword evidence="3" id="KW-1185">Reference proteome</keyword>
<evidence type="ECO:0000313" key="2">
    <source>
        <dbReference type="EMBL" id="ADI00915.1"/>
    </source>
</evidence>
<dbReference type="NCBIfam" id="TIGR02893">
    <property type="entry name" value="spore_yabQ"/>
    <property type="match status" value="1"/>
</dbReference>
<keyword evidence="1" id="KW-0812">Transmembrane</keyword>
<dbReference type="Pfam" id="PF09578">
    <property type="entry name" value="Spore_YabQ"/>
    <property type="match status" value="1"/>
</dbReference>
<dbReference type="AlphaFoldDB" id="D7CIQ0"/>
<evidence type="ECO:0000313" key="3">
    <source>
        <dbReference type="Proteomes" id="UP000000378"/>
    </source>
</evidence>
<keyword evidence="1" id="KW-1133">Transmembrane helix</keyword>